<dbReference type="Proteomes" id="UP000001554">
    <property type="component" value="Chromosome 9"/>
</dbReference>
<feature type="domain" description="EGF-like" evidence="9">
    <location>
        <begin position="123"/>
        <end position="153"/>
    </location>
</feature>
<feature type="disulfide bond" evidence="6">
    <location>
        <begin position="126"/>
        <end position="136"/>
    </location>
</feature>
<dbReference type="PRINTS" id="PR00258">
    <property type="entry name" value="SPERACTRCPTR"/>
</dbReference>
<reference evidence="12" key="1">
    <citation type="journal article" date="2020" name="Nat. Ecol. Evol.">
        <title>Deeply conserved synteny resolves early events in vertebrate evolution.</title>
        <authorList>
            <person name="Simakov O."/>
            <person name="Marletaz F."/>
            <person name="Yue J.X."/>
            <person name="O'Connell B."/>
            <person name="Jenkins J."/>
            <person name="Brandt A."/>
            <person name="Calef R."/>
            <person name="Tung C.H."/>
            <person name="Huang T.K."/>
            <person name="Schmutz J."/>
            <person name="Satoh N."/>
            <person name="Yu J.K."/>
            <person name="Putnam N.H."/>
            <person name="Green R.E."/>
            <person name="Rokhsar D.S."/>
        </authorList>
    </citation>
    <scope>NUCLEOTIDE SEQUENCE [LARGE SCALE GENOMIC DNA]</scope>
    <source>
        <strain evidence="12">S238N-H82</strain>
    </source>
</reference>
<dbReference type="OrthoDB" id="283575at2759"/>
<feature type="disulfide bond" evidence="6">
    <location>
        <begin position="464"/>
        <end position="481"/>
    </location>
</feature>
<proteinExistence type="predicted"/>
<dbReference type="GeneID" id="118423190"/>
<dbReference type="AlphaFoldDB" id="A0A9J7LTQ2"/>
<dbReference type="SUPFAM" id="SSF57196">
    <property type="entry name" value="EGF/Laminin"/>
    <property type="match status" value="8"/>
</dbReference>
<gene>
    <name evidence="13" type="primary">LOC118423190</name>
</gene>
<dbReference type="Gene3D" id="2.10.25.10">
    <property type="entry name" value="Laminin"/>
    <property type="match status" value="8"/>
</dbReference>
<keyword evidence="12" id="KW-1185">Reference proteome</keyword>
<keyword evidence="2 8" id="KW-0732">Signal</keyword>
<feature type="disulfide bond" evidence="6">
    <location>
        <begin position="181"/>
        <end position="190"/>
    </location>
</feature>
<dbReference type="PROSITE" id="PS50026">
    <property type="entry name" value="EGF_3"/>
    <property type="match status" value="8"/>
</dbReference>
<feature type="domain" description="SRCR" evidence="11">
    <location>
        <begin position="21"/>
        <end position="123"/>
    </location>
</feature>
<dbReference type="GO" id="GO:0005509">
    <property type="term" value="F:calcium ion binding"/>
    <property type="evidence" value="ECO:0007669"/>
    <property type="project" value="InterPro"/>
</dbReference>
<feature type="disulfide bond" evidence="6">
    <location>
        <begin position="483"/>
        <end position="492"/>
    </location>
</feature>
<dbReference type="PANTHER" id="PTHR12916:SF9">
    <property type="entry name" value="NEUROGENIC LOCUS NOTCH HOMOLOG PROTEIN 1-RELATED"/>
    <property type="match status" value="1"/>
</dbReference>
<dbReference type="PROSITE" id="PS50287">
    <property type="entry name" value="SRCR_2"/>
    <property type="match status" value="1"/>
</dbReference>
<dbReference type="FunFam" id="2.10.25.10:FF:000143">
    <property type="entry name" value="Protein crumbs 1"/>
    <property type="match status" value="1"/>
</dbReference>
<evidence type="ECO:0000256" key="3">
    <source>
        <dbReference type="ARBA" id="ARBA00022737"/>
    </source>
</evidence>
<reference evidence="13" key="2">
    <citation type="submission" date="2025-08" db="UniProtKB">
        <authorList>
            <consortium name="RefSeq"/>
        </authorList>
    </citation>
    <scope>IDENTIFICATION</scope>
    <source>
        <strain evidence="13">S238N-H82</strain>
        <tissue evidence="13">Testes</tissue>
    </source>
</reference>
<evidence type="ECO:0000259" key="11">
    <source>
        <dbReference type="PROSITE" id="PS50287"/>
    </source>
</evidence>
<dbReference type="CDD" id="cd00037">
    <property type="entry name" value="CLECT"/>
    <property type="match status" value="1"/>
</dbReference>
<feature type="disulfide bond" evidence="6">
    <location>
        <begin position="327"/>
        <end position="336"/>
    </location>
</feature>
<evidence type="ECO:0000256" key="4">
    <source>
        <dbReference type="ARBA" id="ARBA00023157"/>
    </source>
</evidence>
<dbReference type="PROSITE" id="PS00022">
    <property type="entry name" value="EGF_1"/>
    <property type="match status" value="6"/>
</dbReference>
<feature type="disulfide bond" evidence="6">
    <location>
        <begin position="143"/>
        <end position="152"/>
    </location>
</feature>
<evidence type="ECO:0000256" key="7">
    <source>
        <dbReference type="PROSITE-ProRule" id="PRU00196"/>
    </source>
</evidence>
<evidence type="ECO:0000256" key="1">
    <source>
        <dbReference type="ARBA" id="ARBA00022536"/>
    </source>
</evidence>
<dbReference type="InterPro" id="IPR016187">
    <property type="entry name" value="CTDL_fold"/>
</dbReference>
<feature type="signal peptide" evidence="8">
    <location>
        <begin position="1"/>
        <end position="17"/>
    </location>
</feature>
<dbReference type="PROSITE" id="PS01187">
    <property type="entry name" value="EGF_CA"/>
    <property type="match status" value="3"/>
</dbReference>
<dbReference type="Gene3D" id="3.10.100.10">
    <property type="entry name" value="Mannose-Binding Protein A, subunit A"/>
    <property type="match status" value="1"/>
</dbReference>
<feature type="disulfide bond" evidence="6">
    <location>
        <begin position="289"/>
        <end position="298"/>
    </location>
</feature>
<dbReference type="InterPro" id="IPR016186">
    <property type="entry name" value="C-type_lectin-like/link_sf"/>
</dbReference>
<dbReference type="PANTHER" id="PTHR12916">
    <property type="entry name" value="CYTOCHROME C OXIDASE POLYPEPTIDE VIC-2"/>
    <property type="match status" value="1"/>
</dbReference>
<dbReference type="InterPro" id="IPR036772">
    <property type="entry name" value="SRCR-like_dom_sf"/>
</dbReference>
<evidence type="ECO:0000256" key="2">
    <source>
        <dbReference type="ARBA" id="ARBA00022729"/>
    </source>
</evidence>
<accession>A0A9J7LTQ2</accession>
<dbReference type="FunFam" id="2.10.25.10:FF:000472">
    <property type="entry name" value="Uncharacterized protein, isoform A"/>
    <property type="match status" value="1"/>
</dbReference>
<dbReference type="SMART" id="SM00034">
    <property type="entry name" value="CLECT"/>
    <property type="match status" value="1"/>
</dbReference>
<dbReference type="PROSITE" id="PS50041">
    <property type="entry name" value="C_TYPE_LECTIN_2"/>
    <property type="match status" value="1"/>
</dbReference>
<feature type="disulfide bond" evidence="6">
    <location>
        <begin position="251"/>
        <end position="260"/>
    </location>
</feature>
<dbReference type="PROSITE" id="PS00010">
    <property type="entry name" value="ASX_HYDROXYL"/>
    <property type="match status" value="4"/>
</dbReference>
<feature type="domain" description="EGF-like" evidence="9">
    <location>
        <begin position="263"/>
        <end position="299"/>
    </location>
</feature>
<dbReference type="SMART" id="SM00202">
    <property type="entry name" value="SR"/>
    <property type="match status" value="1"/>
</dbReference>
<feature type="disulfide bond" evidence="7">
    <location>
        <begin position="92"/>
        <end position="102"/>
    </location>
</feature>
<keyword evidence="4 7" id="KW-1015">Disulfide bond</keyword>
<dbReference type="Pfam" id="PF00008">
    <property type="entry name" value="EGF"/>
    <property type="match status" value="4"/>
</dbReference>
<dbReference type="CDD" id="cd00054">
    <property type="entry name" value="EGF_CA"/>
    <property type="match status" value="6"/>
</dbReference>
<dbReference type="Pfam" id="PF12661">
    <property type="entry name" value="hEGF"/>
    <property type="match status" value="3"/>
</dbReference>
<evidence type="ECO:0000256" key="5">
    <source>
        <dbReference type="ARBA" id="ARBA00023180"/>
    </source>
</evidence>
<dbReference type="PRINTS" id="PR00010">
    <property type="entry name" value="EGFBLOOD"/>
</dbReference>
<evidence type="ECO:0000313" key="12">
    <source>
        <dbReference type="Proteomes" id="UP000001554"/>
    </source>
</evidence>
<organism evidence="12 13">
    <name type="scientific">Branchiostoma floridae</name>
    <name type="common">Florida lancelet</name>
    <name type="synonym">Amphioxus</name>
    <dbReference type="NCBI Taxonomy" id="7739"/>
    <lineage>
        <taxon>Eukaryota</taxon>
        <taxon>Metazoa</taxon>
        <taxon>Chordata</taxon>
        <taxon>Cephalochordata</taxon>
        <taxon>Leptocardii</taxon>
        <taxon>Amphioxiformes</taxon>
        <taxon>Branchiostomatidae</taxon>
        <taxon>Branchiostoma</taxon>
    </lineage>
</organism>
<feature type="disulfide bond" evidence="7">
    <location>
        <begin position="48"/>
        <end position="112"/>
    </location>
</feature>
<feature type="domain" description="EGF-like" evidence="9">
    <location>
        <begin position="495"/>
        <end position="531"/>
    </location>
</feature>
<dbReference type="InterPro" id="IPR001304">
    <property type="entry name" value="C-type_lectin-like"/>
</dbReference>
<dbReference type="PROSITE" id="PS01186">
    <property type="entry name" value="EGF_2"/>
    <property type="match status" value="6"/>
</dbReference>
<keyword evidence="1 6" id="KW-0245">EGF-like domain</keyword>
<feature type="domain" description="EGF-like" evidence="9">
    <location>
        <begin position="230"/>
        <end position="261"/>
    </location>
</feature>
<dbReference type="SUPFAM" id="SSF56436">
    <property type="entry name" value="C-type lectin-like"/>
    <property type="match status" value="1"/>
</dbReference>
<protein>
    <submittedName>
        <fullName evidence="13">Fibropellin-1-like</fullName>
    </submittedName>
</protein>
<comment type="caution">
    <text evidence="6">Lacks conserved residue(s) required for the propagation of feature annotation.</text>
</comment>
<dbReference type="FunFam" id="2.10.25.10:FF:000520">
    <property type="entry name" value="Predicted protein"/>
    <property type="match status" value="1"/>
</dbReference>
<dbReference type="KEGG" id="bfo:118423190"/>
<feature type="domain" description="C-type lectin" evidence="10">
    <location>
        <begin position="341"/>
        <end position="453"/>
    </location>
</feature>
<feature type="domain" description="EGF-like" evidence="9">
    <location>
        <begin position="456"/>
        <end position="493"/>
    </location>
</feature>
<dbReference type="SUPFAM" id="SSF56487">
    <property type="entry name" value="SRCR-like"/>
    <property type="match status" value="1"/>
</dbReference>
<dbReference type="Gene3D" id="3.10.250.10">
    <property type="entry name" value="SRCR-like domain"/>
    <property type="match status" value="1"/>
</dbReference>
<dbReference type="GO" id="GO:0051240">
    <property type="term" value="P:positive regulation of multicellular organismal process"/>
    <property type="evidence" value="ECO:0007669"/>
    <property type="project" value="UniProtKB-ARBA"/>
</dbReference>
<keyword evidence="3" id="KW-0677">Repeat</keyword>
<dbReference type="SMART" id="SM00179">
    <property type="entry name" value="EGF_CA"/>
    <property type="match status" value="7"/>
</dbReference>
<dbReference type="Pfam" id="PF00530">
    <property type="entry name" value="SRCR"/>
    <property type="match status" value="1"/>
</dbReference>
<dbReference type="InterPro" id="IPR001190">
    <property type="entry name" value="SRCR"/>
</dbReference>
<name>A0A9J7LTQ2_BRAFL</name>
<dbReference type="InterPro" id="IPR001881">
    <property type="entry name" value="EGF-like_Ca-bd_dom"/>
</dbReference>
<dbReference type="FunFam" id="2.10.25.10:FF:000712">
    <property type="entry name" value="Uncharacterized protein"/>
    <property type="match status" value="1"/>
</dbReference>
<dbReference type="OMA" id="DECESNA"/>
<dbReference type="InterPro" id="IPR013032">
    <property type="entry name" value="EGF-like_CS"/>
</dbReference>
<dbReference type="InterPro" id="IPR000742">
    <property type="entry name" value="EGF"/>
</dbReference>
<dbReference type="InterPro" id="IPR000152">
    <property type="entry name" value="EGF-type_Asp/Asn_hydroxyl_site"/>
</dbReference>
<feature type="disulfide bond" evidence="7">
    <location>
        <begin position="61"/>
        <end position="122"/>
    </location>
</feature>
<feature type="domain" description="EGF-like" evidence="9">
    <location>
        <begin position="193"/>
        <end position="229"/>
    </location>
</feature>
<evidence type="ECO:0000256" key="8">
    <source>
        <dbReference type="SAM" id="SignalP"/>
    </source>
</evidence>
<evidence type="ECO:0000313" key="13">
    <source>
        <dbReference type="RefSeq" id="XP_035687115.1"/>
    </source>
</evidence>
<feature type="domain" description="EGF-like" evidence="9">
    <location>
        <begin position="155"/>
        <end position="191"/>
    </location>
</feature>
<dbReference type="InterPro" id="IPR018097">
    <property type="entry name" value="EGF_Ca-bd_CS"/>
</dbReference>
<dbReference type="FunFam" id="3.10.250.10:FF:000006">
    <property type="entry name" value="neurotrypsin isoform X2"/>
    <property type="match status" value="1"/>
</dbReference>
<feature type="disulfide bond" evidence="6">
    <location>
        <begin position="521"/>
        <end position="530"/>
    </location>
</feature>
<sequence>MLKLVLFILTFAVEARAVRYLRLAGGKGPHEGRVEVSPWWNEPWGTVCDDSWDLHDAEVVCRQLGYSGAWEAPKHAYFGMGSGRIYLDEVMCNGDEQYLSDCPHNGWETHDCGHHEDAGVVCIVQCSTNCMNGGTCMNDVCRCSPGYTGSKCETEIDECSGSPCMNGARCRDEVNGFTCECEPGWNGARCEQNINECWSNPCMNGGTCIDIVNGYICDCISGQTGRNCENAYCSSNPCMNGGTCENGRCLCVQGYQGHLCQLDVDECTSSPCLNNAECFNEVPGYTCHCPPGYAVVRCGMEVNECASNPCWRGGTCIDGTGSYTCVCKYGSAGQNCEIALNNGTCYWFSDDSQAHETASTTCADMGGHLMDVKEPNEQQWIGSHISDVSEWTSLRTKSHPNFVYNDGAPISNQVQWTSKSMYSPHDTCVLLDSADGYRAVYTSCTEQYNYVCESPAMPRVPNMCHNGGQALTCFSDDTIFCSCQPGYTGLNCETDIDECASNPCLNGGTCLEHLGFFQCECPGPFTRDRCEDSSCVPNPCPFSWTCVGTDGGISCLMPSRKHGRTAFQCTNSSCHEGWTCKELGTAGYTCIAP</sequence>
<feature type="disulfide bond" evidence="6">
    <location>
        <begin position="219"/>
        <end position="228"/>
    </location>
</feature>
<feature type="chain" id="PRO_5039925768" evidence="8">
    <location>
        <begin position="18"/>
        <end position="593"/>
    </location>
</feature>
<dbReference type="GO" id="GO:0051241">
    <property type="term" value="P:negative regulation of multicellular organismal process"/>
    <property type="evidence" value="ECO:0007669"/>
    <property type="project" value="UniProtKB-ARBA"/>
</dbReference>
<dbReference type="GO" id="GO:0016020">
    <property type="term" value="C:membrane"/>
    <property type="evidence" value="ECO:0007669"/>
    <property type="project" value="InterPro"/>
</dbReference>
<dbReference type="SMART" id="SM00181">
    <property type="entry name" value="EGF"/>
    <property type="match status" value="8"/>
</dbReference>
<evidence type="ECO:0000256" key="6">
    <source>
        <dbReference type="PROSITE-ProRule" id="PRU00076"/>
    </source>
</evidence>
<dbReference type="FunFam" id="2.10.25.10:FF:000122">
    <property type="entry name" value="Protein crumbs homolog 2"/>
    <property type="match status" value="1"/>
</dbReference>
<dbReference type="GO" id="GO:0003008">
    <property type="term" value="P:system process"/>
    <property type="evidence" value="ECO:0007669"/>
    <property type="project" value="UniProtKB-ARBA"/>
</dbReference>
<evidence type="ECO:0000259" key="9">
    <source>
        <dbReference type="PROSITE" id="PS50026"/>
    </source>
</evidence>
<dbReference type="RefSeq" id="XP_035687115.1">
    <property type="nucleotide sequence ID" value="XM_035831222.1"/>
</dbReference>
<feature type="domain" description="EGF-like" evidence="9">
    <location>
        <begin position="301"/>
        <end position="337"/>
    </location>
</feature>
<evidence type="ECO:0000259" key="10">
    <source>
        <dbReference type="PROSITE" id="PS50041"/>
    </source>
</evidence>
<dbReference type="FunFam" id="2.10.25.10:FF:000004">
    <property type="entry name" value="Neurogenic locus notch 1"/>
    <property type="match status" value="1"/>
</dbReference>
<keyword evidence="5" id="KW-0325">Glycoprotein</keyword>